<feature type="domain" description="Serine aminopeptidase S33" evidence="3">
    <location>
        <begin position="94"/>
        <end position="315"/>
    </location>
</feature>
<evidence type="ECO:0000256" key="2">
    <source>
        <dbReference type="PIRSR" id="PIRSR005211-1"/>
    </source>
</evidence>
<proteinExistence type="inferred from homology"/>
<sequence length="360" mass="39254">MEADVQAAPPPADALLRAVPGAGGARPLRAVDYRPPWWLRNGHLQTMLGSSPWRQRRGRRALAALGTVSSVHVVDGGDGVRLQGVYSRLPGVAPRGLALLLHGWEGSADSSYMCLTAAQLLQRGFATFRLNFRDHGDSHHLNEALFHSNRIGEVVQAAGDIARRFSPGPRAPLVVAGYSLGGNFALRLALRAPAAGLALTRVAAVCPVLDPARTMTHMEQGWPVYLHHFERRWRRSLLRKRALFPRTHDFDDRVLRLGMRELTRWLVQRHTEFASLDAYFDGYSIAGERLAALPVPAEILMASDDPVIPLDGFRALALPPQVHLEIAGSGGHCGFLLGAGMDGFAEAWVASRLAPQPALQ</sequence>
<dbReference type="PANTHER" id="PTHR10794">
    <property type="entry name" value="ABHYDROLASE DOMAIN-CONTAINING PROTEIN"/>
    <property type="match status" value="1"/>
</dbReference>
<keyword evidence="4" id="KW-0378">Hydrolase</keyword>
<protein>
    <submittedName>
        <fullName evidence="4">Alpha/beta fold hydrolase</fullName>
    </submittedName>
</protein>
<dbReference type="SUPFAM" id="SSF53474">
    <property type="entry name" value="alpha/beta-Hydrolases"/>
    <property type="match status" value="1"/>
</dbReference>
<dbReference type="Proteomes" id="UP000262917">
    <property type="component" value="Unassembled WGS sequence"/>
</dbReference>
<reference evidence="4 5" key="1">
    <citation type="submission" date="2018-08" db="EMBL/GenBank/DDBJ databases">
        <title>Lysobacter weifangensis sp. nov., a new member of the family 'Xanthomonadaceae', isolated from soil in a farmland.</title>
        <authorList>
            <person name="Zhao H."/>
        </authorList>
    </citation>
    <scope>NUCLEOTIDE SEQUENCE [LARGE SCALE GENOMIC DNA]</scope>
    <source>
        <strain evidence="4 5">WF-2</strain>
    </source>
</reference>
<evidence type="ECO:0000256" key="1">
    <source>
        <dbReference type="ARBA" id="ARBA00010884"/>
    </source>
</evidence>
<dbReference type="GO" id="GO:0034338">
    <property type="term" value="F:short-chain carboxylesterase activity"/>
    <property type="evidence" value="ECO:0007669"/>
    <property type="project" value="TreeGrafter"/>
</dbReference>
<dbReference type="Gene3D" id="3.40.50.1820">
    <property type="entry name" value="alpha/beta hydrolase"/>
    <property type="match status" value="1"/>
</dbReference>
<comment type="similarity">
    <text evidence="1">Belongs to the AB hydrolase superfamily. AB hydrolase 4 family.</text>
</comment>
<gene>
    <name evidence="4" type="ORF">D0Y53_03965</name>
</gene>
<evidence type="ECO:0000313" key="4">
    <source>
        <dbReference type="EMBL" id="RFP61483.1"/>
    </source>
</evidence>
<dbReference type="InterPro" id="IPR012020">
    <property type="entry name" value="ABHD4"/>
</dbReference>
<feature type="active site" description="Charge relay system" evidence="2">
    <location>
        <position position="305"/>
    </location>
</feature>
<dbReference type="OrthoDB" id="332676at2"/>
<dbReference type="Pfam" id="PF12146">
    <property type="entry name" value="Hydrolase_4"/>
    <property type="match status" value="1"/>
</dbReference>
<dbReference type="GO" id="GO:0047372">
    <property type="term" value="F:monoacylglycerol lipase activity"/>
    <property type="evidence" value="ECO:0007669"/>
    <property type="project" value="TreeGrafter"/>
</dbReference>
<feature type="active site" description="Charge relay system" evidence="2">
    <location>
        <position position="179"/>
    </location>
</feature>
<comment type="caution">
    <text evidence="4">The sequence shown here is derived from an EMBL/GenBank/DDBJ whole genome shotgun (WGS) entry which is preliminary data.</text>
</comment>
<dbReference type="InterPro" id="IPR050960">
    <property type="entry name" value="AB_hydrolase_4_sf"/>
</dbReference>
<dbReference type="PANTHER" id="PTHR10794:SF63">
    <property type="entry name" value="ALPHA_BETA HYDROLASE 1, ISOFORM A"/>
    <property type="match status" value="1"/>
</dbReference>
<dbReference type="InterPro" id="IPR029058">
    <property type="entry name" value="AB_hydrolase_fold"/>
</dbReference>
<evidence type="ECO:0000313" key="5">
    <source>
        <dbReference type="Proteomes" id="UP000262917"/>
    </source>
</evidence>
<accession>A0A372DPK1</accession>
<organism evidence="4 5">
    <name type="scientific">Cognatiluteimonas weifangensis</name>
    <dbReference type="NCBI Taxonomy" id="2303539"/>
    <lineage>
        <taxon>Bacteria</taxon>
        <taxon>Pseudomonadati</taxon>
        <taxon>Pseudomonadota</taxon>
        <taxon>Gammaproteobacteria</taxon>
        <taxon>Lysobacterales</taxon>
        <taxon>Lysobacteraceae</taxon>
        <taxon>Cognatiluteimonas</taxon>
    </lineage>
</organism>
<feature type="active site" description="Charge relay system" evidence="2">
    <location>
        <position position="332"/>
    </location>
</feature>
<dbReference type="AlphaFoldDB" id="A0A372DPK1"/>
<name>A0A372DPK1_9GAMM</name>
<dbReference type="PIRSF" id="PIRSF005211">
    <property type="entry name" value="Ab_hydro_YheT"/>
    <property type="match status" value="1"/>
</dbReference>
<evidence type="ECO:0000259" key="3">
    <source>
        <dbReference type="Pfam" id="PF12146"/>
    </source>
</evidence>
<dbReference type="InterPro" id="IPR022742">
    <property type="entry name" value="Hydrolase_4"/>
</dbReference>
<dbReference type="EMBL" id="QVPD01000003">
    <property type="protein sequence ID" value="RFP61483.1"/>
    <property type="molecule type" value="Genomic_DNA"/>
</dbReference>
<keyword evidence="5" id="KW-1185">Reference proteome</keyword>